<dbReference type="AlphaFoldDB" id="A0A834IQY8"/>
<keyword evidence="3 7" id="KW-0812">Transmembrane</keyword>
<dbReference type="PROSITE" id="PS50222">
    <property type="entry name" value="EF_HAND_2"/>
    <property type="match status" value="1"/>
</dbReference>
<dbReference type="SUPFAM" id="SSF47473">
    <property type="entry name" value="EF-hand"/>
    <property type="match status" value="1"/>
</dbReference>
<keyword evidence="6 7" id="KW-0472">Membrane</keyword>
<reference evidence="9" key="1">
    <citation type="submission" date="2020-08" db="EMBL/GenBank/DDBJ databases">
        <title>Genome sequencing and assembly of the red palm weevil Rhynchophorus ferrugineus.</title>
        <authorList>
            <person name="Dias G.B."/>
            <person name="Bergman C.M."/>
            <person name="Manee M."/>
        </authorList>
    </citation>
    <scope>NUCLEOTIDE SEQUENCE</scope>
    <source>
        <strain evidence="9">AA-2017</strain>
        <tissue evidence="9">Whole larva</tissue>
    </source>
</reference>
<name>A0A834IQY8_RHYFE</name>
<feature type="transmembrane region" description="Helical" evidence="7">
    <location>
        <begin position="341"/>
        <end position="365"/>
    </location>
</feature>
<dbReference type="Pfam" id="PF13499">
    <property type="entry name" value="EF-hand_7"/>
    <property type="match status" value="1"/>
</dbReference>
<evidence type="ECO:0000313" key="9">
    <source>
        <dbReference type="EMBL" id="KAF7284690.1"/>
    </source>
</evidence>
<feature type="transmembrane region" description="Helical" evidence="7">
    <location>
        <begin position="140"/>
        <end position="161"/>
    </location>
</feature>
<feature type="transmembrane region" description="Helical" evidence="7">
    <location>
        <begin position="251"/>
        <end position="273"/>
    </location>
</feature>
<dbReference type="InterPro" id="IPR051739">
    <property type="entry name" value="Rhomboid_IM_Serine_Proteases"/>
</dbReference>
<dbReference type="GO" id="GO:0005509">
    <property type="term" value="F:calcium ion binding"/>
    <property type="evidence" value="ECO:0007669"/>
    <property type="project" value="InterPro"/>
</dbReference>
<keyword evidence="10" id="KW-1185">Reference proteome</keyword>
<feature type="transmembrane region" description="Helical" evidence="7">
    <location>
        <begin position="228"/>
        <end position="245"/>
    </location>
</feature>
<evidence type="ECO:0000256" key="1">
    <source>
        <dbReference type="ARBA" id="ARBA00004141"/>
    </source>
</evidence>
<comment type="caution">
    <text evidence="9">The sequence shown here is derived from an EMBL/GenBank/DDBJ whole genome shotgun (WGS) entry which is preliminary data.</text>
</comment>
<dbReference type="InterPro" id="IPR022764">
    <property type="entry name" value="Peptidase_S54_rhomboid_dom"/>
</dbReference>
<dbReference type="SMART" id="SM00054">
    <property type="entry name" value="EFh"/>
    <property type="match status" value="2"/>
</dbReference>
<gene>
    <name evidence="9" type="ORF">GWI33_021703</name>
</gene>
<accession>A0A834IQY8</accession>
<dbReference type="GO" id="GO:0016020">
    <property type="term" value="C:membrane"/>
    <property type="evidence" value="ECO:0007669"/>
    <property type="project" value="UniProtKB-SubCell"/>
</dbReference>
<evidence type="ECO:0000256" key="4">
    <source>
        <dbReference type="ARBA" id="ARBA00022837"/>
    </source>
</evidence>
<dbReference type="Pfam" id="PF01694">
    <property type="entry name" value="Rhomboid"/>
    <property type="match status" value="1"/>
</dbReference>
<evidence type="ECO:0000256" key="6">
    <source>
        <dbReference type="ARBA" id="ARBA00023136"/>
    </source>
</evidence>
<evidence type="ECO:0000256" key="2">
    <source>
        <dbReference type="ARBA" id="ARBA00009045"/>
    </source>
</evidence>
<dbReference type="PANTHER" id="PTHR45840:SF8">
    <property type="entry name" value="RHOMBOID PROTEASE"/>
    <property type="match status" value="1"/>
</dbReference>
<organism evidence="9 10">
    <name type="scientific">Rhynchophorus ferrugineus</name>
    <name type="common">Red palm weevil</name>
    <name type="synonym">Curculio ferrugineus</name>
    <dbReference type="NCBI Taxonomy" id="354439"/>
    <lineage>
        <taxon>Eukaryota</taxon>
        <taxon>Metazoa</taxon>
        <taxon>Ecdysozoa</taxon>
        <taxon>Arthropoda</taxon>
        <taxon>Hexapoda</taxon>
        <taxon>Insecta</taxon>
        <taxon>Pterygota</taxon>
        <taxon>Neoptera</taxon>
        <taxon>Endopterygota</taxon>
        <taxon>Coleoptera</taxon>
        <taxon>Polyphaga</taxon>
        <taxon>Cucujiformia</taxon>
        <taxon>Curculionidae</taxon>
        <taxon>Dryophthorinae</taxon>
        <taxon>Rhynchophorus</taxon>
    </lineage>
</organism>
<dbReference type="EMBL" id="JAACXV010000071">
    <property type="protein sequence ID" value="KAF7284690.1"/>
    <property type="molecule type" value="Genomic_DNA"/>
</dbReference>
<dbReference type="Gene3D" id="1.10.238.10">
    <property type="entry name" value="EF-hand"/>
    <property type="match status" value="1"/>
</dbReference>
<dbReference type="Proteomes" id="UP000625711">
    <property type="component" value="Unassembled WGS sequence"/>
</dbReference>
<evidence type="ECO:0000256" key="5">
    <source>
        <dbReference type="ARBA" id="ARBA00022989"/>
    </source>
</evidence>
<evidence type="ECO:0000256" key="7">
    <source>
        <dbReference type="SAM" id="Phobius"/>
    </source>
</evidence>
<feature type="domain" description="EF-hand" evidence="8">
    <location>
        <begin position="76"/>
        <end position="111"/>
    </location>
</feature>
<dbReference type="InterPro" id="IPR002048">
    <property type="entry name" value="EF_hand_dom"/>
</dbReference>
<dbReference type="PANTHER" id="PTHR45840">
    <property type="entry name" value="RHOMBOID-RELATED PROTEIN"/>
    <property type="match status" value="1"/>
</dbReference>
<dbReference type="OrthoDB" id="418595at2759"/>
<sequence>MALDVHETIYFNWNFSQTLAVTMTACNEDPSNGTTITLKDKEEIYYHSVMTKFDLDQDGTLQKNELTNMLECHVDVPEEVVNCIFDRADENGDNQLNFSEFWKMIKDSNLSKLFGHYKFCYLNYVVPRRYVTYLQKYDRAYSCCPPPLVFALITVIQLVFFKVEKNSDNSRPHIDEILHFHPSNRTQVWRYATYMFIHEGWPHLTYNIVVQLLFGITLELVHGWWRPLILYNLGVITSSLLVYVADQCTALSGASGGVYSLMTAHIGTIIMNYSDMEHACLHFIAIAILIIYDVLTSTLLSTKDLTNETSLVAHLGGAIAGFLIGIWVLRNVDVTDKEKIIWWVALALTTVLLTILIVLNATVIYDCREG</sequence>
<feature type="transmembrane region" description="Helical" evidence="7">
    <location>
        <begin position="311"/>
        <end position="329"/>
    </location>
</feature>
<dbReference type="CDD" id="cd00051">
    <property type="entry name" value="EFh"/>
    <property type="match status" value="1"/>
</dbReference>
<dbReference type="SUPFAM" id="SSF144091">
    <property type="entry name" value="Rhomboid-like"/>
    <property type="match status" value="1"/>
</dbReference>
<protein>
    <recommendedName>
        <fullName evidence="8">EF-hand domain-containing protein</fullName>
    </recommendedName>
</protein>
<comment type="similarity">
    <text evidence="2">Belongs to the peptidase S54 family.</text>
</comment>
<dbReference type="InterPro" id="IPR018247">
    <property type="entry name" value="EF_Hand_1_Ca_BS"/>
</dbReference>
<dbReference type="GO" id="GO:0004252">
    <property type="term" value="F:serine-type endopeptidase activity"/>
    <property type="evidence" value="ECO:0007669"/>
    <property type="project" value="InterPro"/>
</dbReference>
<dbReference type="Gene3D" id="1.20.1540.10">
    <property type="entry name" value="Rhomboid-like"/>
    <property type="match status" value="1"/>
</dbReference>
<dbReference type="InterPro" id="IPR011992">
    <property type="entry name" value="EF-hand-dom_pair"/>
</dbReference>
<proteinExistence type="inferred from homology"/>
<evidence type="ECO:0000256" key="3">
    <source>
        <dbReference type="ARBA" id="ARBA00022692"/>
    </source>
</evidence>
<evidence type="ECO:0000259" key="8">
    <source>
        <dbReference type="PROSITE" id="PS50222"/>
    </source>
</evidence>
<dbReference type="PROSITE" id="PS00018">
    <property type="entry name" value="EF_HAND_1"/>
    <property type="match status" value="1"/>
</dbReference>
<dbReference type="InterPro" id="IPR035952">
    <property type="entry name" value="Rhomboid-like_sf"/>
</dbReference>
<keyword evidence="4" id="KW-0106">Calcium</keyword>
<feature type="transmembrane region" description="Helical" evidence="7">
    <location>
        <begin position="280"/>
        <end position="299"/>
    </location>
</feature>
<comment type="subcellular location">
    <subcellularLocation>
        <location evidence="1">Membrane</location>
        <topology evidence="1">Multi-pass membrane protein</topology>
    </subcellularLocation>
</comment>
<evidence type="ECO:0000313" key="10">
    <source>
        <dbReference type="Proteomes" id="UP000625711"/>
    </source>
</evidence>
<keyword evidence="5 7" id="KW-1133">Transmembrane helix</keyword>
<feature type="transmembrane region" description="Helical" evidence="7">
    <location>
        <begin position="204"/>
        <end position="221"/>
    </location>
</feature>